<evidence type="ECO:0000313" key="3">
    <source>
        <dbReference type="Proteomes" id="UP001195769"/>
    </source>
</evidence>
<comment type="caution">
    <text evidence="2">The sequence shown here is derived from an EMBL/GenBank/DDBJ whole genome shotgun (WGS) entry which is preliminary data.</text>
</comment>
<accession>A0AAD4DMK3</accession>
<organism evidence="2 3">
    <name type="scientific">Suillus fuscotomentosus</name>
    <dbReference type="NCBI Taxonomy" id="1912939"/>
    <lineage>
        <taxon>Eukaryota</taxon>
        <taxon>Fungi</taxon>
        <taxon>Dikarya</taxon>
        <taxon>Basidiomycota</taxon>
        <taxon>Agaricomycotina</taxon>
        <taxon>Agaricomycetes</taxon>
        <taxon>Agaricomycetidae</taxon>
        <taxon>Boletales</taxon>
        <taxon>Suillineae</taxon>
        <taxon>Suillaceae</taxon>
        <taxon>Suillus</taxon>
    </lineage>
</organism>
<feature type="compositionally biased region" description="Basic and acidic residues" evidence="1">
    <location>
        <begin position="12"/>
        <end position="39"/>
    </location>
</feature>
<feature type="region of interest" description="Disordered" evidence="1">
    <location>
        <begin position="1"/>
        <end position="44"/>
    </location>
</feature>
<name>A0AAD4DMK3_9AGAM</name>
<dbReference type="GeneID" id="64663276"/>
<keyword evidence="3" id="KW-1185">Reference proteome</keyword>
<gene>
    <name evidence="2" type="ORF">F5891DRAFT_1204138</name>
</gene>
<dbReference type="EMBL" id="JABBWK010000635">
    <property type="protein sequence ID" value="KAG1882282.1"/>
    <property type="molecule type" value="Genomic_DNA"/>
</dbReference>
<evidence type="ECO:0000256" key="1">
    <source>
        <dbReference type="SAM" id="MobiDB-lite"/>
    </source>
</evidence>
<proteinExistence type="predicted"/>
<protein>
    <submittedName>
        <fullName evidence="2">Uncharacterized protein</fullName>
    </submittedName>
</protein>
<reference evidence="2" key="1">
    <citation type="journal article" date="2020" name="New Phytol.">
        <title>Comparative genomics reveals dynamic genome evolution in host specialist ectomycorrhizal fungi.</title>
        <authorList>
            <person name="Lofgren L.A."/>
            <person name="Nguyen N.H."/>
            <person name="Vilgalys R."/>
            <person name="Ruytinx J."/>
            <person name="Liao H.L."/>
            <person name="Branco S."/>
            <person name="Kuo A."/>
            <person name="LaButti K."/>
            <person name="Lipzen A."/>
            <person name="Andreopoulos W."/>
            <person name="Pangilinan J."/>
            <person name="Riley R."/>
            <person name="Hundley H."/>
            <person name="Na H."/>
            <person name="Barry K."/>
            <person name="Grigoriev I.V."/>
            <person name="Stajich J.E."/>
            <person name="Kennedy P.G."/>
        </authorList>
    </citation>
    <scope>NUCLEOTIDE SEQUENCE</scope>
    <source>
        <strain evidence="2">FC203</strain>
    </source>
</reference>
<evidence type="ECO:0000313" key="2">
    <source>
        <dbReference type="EMBL" id="KAG1882282.1"/>
    </source>
</evidence>
<dbReference type="AlphaFoldDB" id="A0AAD4DMK3"/>
<dbReference type="Proteomes" id="UP001195769">
    <property type="component" value="Unassembled WGS sequence"/>
</dbReference>
<sequence length="99" mass="11130">MYSIVASLDSMDVDHDKCEGEGTHLEPMDIDHDEHKGEDVANNTQPENYMIVDDDEAGGEDAMEVCDSLTENSAQPEYMDIDDVDVEMRTHSDDMDIDM</sequence>
<dbReference type="RefSeq" id="XP_041216106.1">
    <property type="nucleotide sequence ID" value="XM_041368978.1"/>
</dbReference>